<evidence type="ECO:0000313" key="8">
    <source>
        <dbReference type="Proteomes" id="UP000189935"/>
    </source>
</evidence>
<keyword evidence="2" id="KW-0285">Flavoprotein</keyword>
<evidence type="ECO:0000313" key="7">
    <source>
        <dbReference type="EMBL" id="SHK54009.1"/>
    </source>
</evidence>
<sequence>MSHDIPSSHLEKSLMSALFTPIKLRGLALANRVMVAPMCQYSAENGEANDWHFTHINTLALSGAAMFCIEATHVEAIGRITPGCLGLWNDATEAALKPILASVRKHSKTAVAMQIAHAGRKGSSHVPWNGGQLIPISEGGWQTVAPSAVPHKEGEAAPLALDAAGLARIRDAFASAAKRADRLGIDALEVHGAHGYLLHQFLSPIANKRTDQYGGSLQNRMRYPLEVFDAVRAAFPADKPIGVKVSATDWVEGGWDLAQTIEFAKELKKRGVDWIDASSGGVSPLQKIPLSPGYQVPFAQAIKEAVGVNTIAIGLITEAKQAEEIVASGKADMVALARGMLYDPRWGWHAAAELGGQVQAPPQYWRSQPSTQKALFGTTTFGAR</sequence>
<dbReference type="EMBL" id="LT670844">
    <property type="protein sequence ID" value="SHK54009.1"/>
    <property type="molecule type" value="Genomic_DNA"/>
</dbReference>
<dbReference type="SUPFAM" id="SSF51395">
    <property type="entry name" value="FMN-linked oxidoreductases"/>
    <property type="match status" value="1"/>
</dbReference>
<dbReference type="PANTHER" id="PTHR43303:SF4">
    <property type="entry name" value="NADPH DEHYDROGENASE C23G7.10C-RELATED"/>
    <property type="match status" value="1"/>
</dbReference>
<dbReference type="InterPro" id="IPR044152">
    <property type="entry name" value="YqjM-like"/>
</dbReference>
<organism evidence="7 8">
    <name type="scientific">Bradyrhizobium lablabi</name>
    <dbReference type="NCBI Taxonomy" id="722472"/>
    <lineage>
        <taxon>Bacteria</taxon>
        <taxon>Pseudomonadati</taxon>
        <taxon>Pseudomonadota</taxon>
        <taxon>Alphaproteobacteria</taxon>
        <taxon>Hyphomicrobiales</taxon>
        <taxon>Nitrobacteraceae</taxon>
        <taxon>Bradyrhizobium</taxon>
    </lineage>
</organism>
<dbReference type="Pfam" id="PF00724">
    <property type="entry name" value="Oxidored_FMN"/>
    <property type="match status" value="1"/>
</dbReference>
<evidence type="ECO:0000256" key="1">
    <source>
        <dbReference type="ARBA" id="ARBA00001917"/>
    </source>
</evidence>
<keyword evidence="5" id="KW-0560">Oxidoreductase</keyword>
<dbReference type="GO" id="GO:0010181">
    <property type="term" value="F:FMN binding"/>
    <property type="evidence" value="ECO:0007669"/>
    <property type="project" value="InterPro"/>
</dbReference>
<dbReference type="Proteomes" id="UP000189935">
    <property type="component" value="Chromosome I"/>
</dbReference>
<feature type="domain" description="NADH:flavin oxidoreductase/NADH oxidase N-terminal" evidence="6">
    <location>
        <begin position="18"/>
        <end position="350"/>
    </location>
</feature>
<evidence type="ECO:0000256" key="3">
    <source>
        <dbReference type="ARBA" id="ARBA00022643"/>
    </source>
</evidence>
<dbReference type="GO" id="GO:0050661">
    <property type="term" value="F:NADP binding"/>
    <property type="evidence" value="ECO:0007669"/>
    <property type="project" value="InterPro"/>
</dbReference>
<dbReference type="PANTHER" id="PTHR43303">
    <property type="entry name" value="NADPH DEHYDROGENASE C23G7.10C-RELATED"/>
    <property type="match status" value="1"/>
</dbReference>
<evidence type="ECO:0000256" key="5">
    <source>
        <dbReference type="ARBA" id="ARBA00023002"/>
    </source>
</evidence>
<dbReference type="AlphaFoldDB" id="A0A1M6TAV5"/>
<dbReference type="GO" id="GO:0003959">
    <property type="term" value="F:NADPH dehydrogenase activity"/>
    <property type="evidence" value="ECO:0007669"/>
    <property type="project" value="InterPro"/>
</dbReference>
<gene>
    <name evidence="7" type="ORF">SAMN05444159_3524</name>
</gene>
<dbReference type="InterPro" id="IPR013785">
    <property type="entry name" value="Aldolase_TIM"/>
</dbReference>
<reference evidence="7 8" key="1">
    <citation type="submission" date="2016-11" db="EMBL/GenBank/DDBJ databases">
        <authorList>
            <person name="Jaros S."/>
            <person name="Januszkiewicz K."/>
            <person name="Wedrychowicz H."/>
        </authorList>
    </citation>
    <scope>NUCLEOTIDE SEQUENCE [LARGE SCALE GENOMIC DNA]</scope>
    <source>
        <strain evidence="7 8">GAS499</strain>
    </source>
</reference>
<keyword evidence="3" id="KW-0288">FMN</keyword>
<keyword evidence="4" id="KW-0521">NADP</keyword>
<protein>
    <submittedName>
        <fullName evidence="7">NADPH2 dehydrogenase</fullName>
    </submittedName>
</protein>
<evidence type="ECO:0000259" key="6">
    <source>
        <dbReference type="Pfam" id="PF00724"/>
    </source>
</evidence>
<evidence type="ECO:0000256" key="4">
    <source>
        <dbReference type="ARBA" id="ARBA00022857"/>
    </source>
</evidence>
<dbReference type="Gene3D" id="3.20.20.70">
    <property type="entry name" value="Aldolase class I"/>
    <property type="match status" value="1"/>
</dbReference>
<dbReference type="CDD" id="cd02932">
    <property type="entry name" value="OYE_YqiM_FMN"/>
    <property type="match status" value="1"/>
</dbReference>
<name>A0A1M6TAV5_9BRAD</name>
<evidence type="ECO:0000256" key="2">
    <source>
        <dbReference type="ARBA" id="ARBA00022630"/>
    </source>
</evidence>
<comment type="cofactor">
    <cofactor evidence="1">
        <name>FMN</name>
        <dbReference type="ChEBI" id="CHEBI:58210"/>
    </cofactor>
</comment>
<proteinExistence type="predicted"/>
<dbReference type="InterPro" id="IPR001155">
    <property type="entry name" value="OxRdtase_FMN_N"/>
</dbReference>
<accession>A0A1M6TAV5</accession>